<dbReference type="EMBL" id="BTSX01000005">
    <property type="protein sequence ID" value="GMS99790.1"/>
    <property type="molecule type" value="Genomic_DNA"/>
</dbReference>
<comment type="caution">
    <text evidence="1">The sequence shown here is derived from an EMBL/GenBank/DDBJ whole genome shotgun (WGS) entry which is preliminary data.</text>
</comment>
<feature type="non-terminal residue" evidence="1">
    <location>
        <position position="1"/>
    </location>
</feature>
<evidence type="ECO:0000313" key="1">
    <source>
        <dbReference type="EMBL" id="GMS99790.1"/>
    </source>
</evidence>
<evidence type="ECO:0000313" key="2">
    <source>
        <dbReference type="Proteomes" id="UP001432027"/>
    </source>
</evidence>
<organism evidence="1 2">
    <name type="scientific">Pristionchus entomophagus</name>
    <dbReference type="NCBI Taxonomy" id="358040"/>
    <lineage>
        <taxon>Eukaryota</taxon>
        <taxon>Metazoa</taxon>
        <taxon>Ecdysozoa</taxon>
        <taxon>Nematoda</taxon>
        <taxon>Chromadorea</taxon>
        <taxon>Rhabditida</taxon>
        <taxon>Rhabditina</taxon>
        <taxon>Diplogasteromorpha</taxon>
        <taxon>Diplogasteroidea</taxon>
        <taxon>Neodiplogasteridae</taxon>
        <taxon>Pristionchus</taxon>
    </lineage>
</organism>
<keyword evidence="2" id="KW-1185">Reference proteome</keyword>
<dbReference type="Proteomes" id="UP001432027">
    <property type="component" value="Unassembled WGS sequence"/>
</dbReference>
<dbReference type="AlphaFoldDB" id="A0AAV5TYZ8"/>
<name>A0AAV5TYZ8_9BILA</name>
<gene>
    <name evidence="1" type="ORF">PENTCL1PPCAC_21965</name>
</gene>
<accession>A0AAV5TYZ8</accession>
<sequence>ASTHSLMVVAHELHRCYAGRIGCNQQTANLQFDRRSHNFGKRMRNETWLQYDFHLWAGFQSDNHLFGESCSYDLVQDLQPMSSLVYKAAYCASANLSSDRNHSRSRQV</sequence>
<proteinExistence type="predicted"/>
<protein>
    <submittedName>
        <fullName evidence="1">Uncharacterized protein</fullName>
    </submittedName>
</protein>
<reference evidence="1" key="1">
    <citation type="submission" date="2023-10" db="EMBL/GenBank/DDBJ databases">
        <title>Genome assembly of Pristionchus species.</title>
        <authorList>
            <person name="Yoshida K."/>
            <person name="Sommer R.J."/>
        </authorList>
    </citation>
    <scope>NUCLEOTIDE SEQUENCE</scope>
    <source>
        <strain evidence="1">RS0144</strain>
    </source>
</reference>